<sequence>MSGFNEWEQKNHAEDYLIYPQNIGQYISIDEVSLSKGELYTYLTNKKGIGKKGTLIASISGTKSQDIIDVILKIPLEKRQLVKEITLDMASNMNLVAKICFPNANIVTDRFHVVKLVTQALQHLRIEYRWEEIKKIKL</sequence>
<organism evidence="2 3">
    <name type="scientific">Flavobacterium columnare</name>
    <dbReference type="NCBI Taxonomy" id="996"/>
    <lineage>
        <taxon>Bacteria</taxon>
        <taxon>Pseudomonadati</taxon>
        <taxon>Bacteroidota</taxon>
        <taxon>Flavobacteriia</taxon>
        <taxon>Flavobacteriales</taxon>
        <taxon>Flavobacteriaceae</taxon>
        <taxon>Flavobacterium</taxon>
    </lineage>
</organism>
<protein>
    <submittedName>
        <fullName evidence="2">Transposase</fullName>
    </submittedName>
</protein>
<gene>
    <name evidence="2" type="ORF">FLACOL_01289</name>
</gene>
<evidence type="ECO:0000313" key="2">
    <source>
        <dbReference type="EMBL" id="SPE77296.1"/>
    </source>
</evidence>
<dbReference type="InterPro" id="IPR047951">
    <property type="entry name" value="Transpos_ISL3"/>
</dbReference>
<dbReference type="EMBL" id="OLKH01000081">
    <property type="protein sequence ID" value="SPE77296.1"/>
    <property type="molecule type" value="Genomic_DNA"/>
</dbReference>
<proteinExistence type="predicted"/>
<dbReference type="PANTHER" id="PTHR33498">
    <property type="entry name" value="TRANSPOSASE FOR INSERTION SEQUENCE ELEMENT IS1557"/>
    <property type="match status" value="1"/>
</dbReference>
<name>A0A2N9PAE8_9FLAO</name>
<dbReference type="RefSeq" id="WP_308726910.1">
    <property type="nucleotide sequence ID" value="NZ_OLKH01000081.1"/>
</dbReference>
<evidence type="ECO:0000313" key="3">
    <source>
        <dbReference type="Proteomes" id="UP000238180"/>
    </source>
</evidence>
<accession>A0A2N9PAE8</accession>
<dbReference type="AlphaFoldDB" id="A0A2N9PAE8"/>
<dbReference type="Proteomes" id="UP000238180">
    <property type="component" value="Unassembled WGS sequence"/>
</dbReference>
<evidence type="ECO:0000259" key="1">
    <source>
        <dbReference type="Pfam" id="PF01610"/>
    </source>
</evidence>
<dbReference type="PANTHER" id="PTHR33498:SF1">
    <property type="entry name" value="TRANSPOSASE FOR INSERTION SEQUENCE ELEMENT IS1557"/>
    <property type="match status" value="1"/>
</dbReference>
<feature type="domain" description="Transposase IS204/IS1001/IS1096/IS1165 DDE" evidence="1">
    <location>
        <begin position="27"/>
        <end position="131"/>
    </location>
</feature>
<dbReference type="Pfam" id="PF01610">
    <property type="entry name" value="DDE_Tnp_ISL3"/>
    <property type="match status" value="1"/>
</dbReference>
<dbReference type="InterPro" id="IPR002560">
    <property type="entry name" value="Transposase_DDE"/>
</dbReference>
<reference evidence="2 3" key="1">
    <citation type="submission" date="2018-02" db="EMBL/GenBank/DDBJ databases">
        <authorList>
            <person name="Cohen D.B."/>
            <person name="Kent A.D."/>
        </authorList>
    </citation>
    <scope>NUCLEOTIDE SEQUENCE [LARGE SCALE GENOMIC DNA]</scope>
    <source>
        <strain evidence="2">CIP109753</strain>
    </source>
</reference>